<dbReference type="EMBL" id="VFOK01000001">
    <property type="protein sequence ID" value="TQL34144.1"/>
    <property type="molecule type" value="Genomic_DNA"/>
</dbReference>
<dbReference type="AlphaFoldDB" id="A0A542XE94"/>
<feature type="region of interest" description="Disordered" evidence="6">
    <location>
        <begin position="164"/>
        <end position="260"/>
    </location>
</feature>
<dbReference type="RefSeq" id="WP_142006198.1">
    <property type="nucleotide sequence ID" value="NZ_CAJTBP010000001.1"/>
</dbReference>
<keyword evidence="2" id="KW-1003">Cell membrane</keyword>
<organism evidence="9 10">
    <name type="scientific">Barrientosiimonas humi</name>
    <dbReference type="NCBI Taxonomy" id="999931"/>
    <lineage>
        <taxon>Bacteria</taxon>
        <taxon>Bacillati</taxon>
        <taxon>Actinomycetota</taxon>
        <taxon>Actinomycetes</taxon>
        <taxon>Micrococcales</taxon>
        <taxon>Dermacoccaceae</taxon>
        <taxon>Barrientosiimonas</taxon>
    </lineage>
</organism>
<name>A0A542XE94_9MICO</name>
<evidence type="ECO:0000256" key="5">
    <source>
        <dbReference type="ARBA" id="ARBA00023136"/>
    </source>
</evidence>
<feature type="compositionally biased region" description="Low complexity" evidence="6">
    <location>
        <begin position="238"/>
        <end position="247"/>
    </location>
</feature>
<comment type="caution">
    <text evidence="9">The sequence shown here is derived from an EMBL/GenBank/DDBJ whole genome shotgun (WGS) entry which is preliminary data.</text>
</comment>
<keyword evidence="4 7" id="KW-1133">Transmembrane helix</keyword>
<sequence>MTSSVPPTEPHGATRLEPPQTGPGAAPRDPLDRFFASLRGSGLFRAEDRWIGGVCAGLAERLRVDPLIVRAAFVLLGLTFGIGVPLYLVAWLLLPDRQGTILLERGLRTGDVGAVVLMIVAIVVVTSGFGWAWGWGGPGPLLPLVVVAGAVWFVLSRNRPATPSPYAGATSTPTAPSPSAGVPSAGARSAGARSAGVSTWESATTSAGATPSGTHATTTPAPAPPGLGGPGGPGGGAPTFPATAPRWQAPPPEPRPRRRTLPGGFTLLVLGLAAIAGAATTMLTRGTDLGTVADRLGWVAATAVVALGALVAGLLGRRAVAAGAIALVLAAGTAVAAAFPTDVALTGPHGNARWQPTTVASQSYDLSSGTARLDLAALTPQQATGTLTSHVGAGELRIVVPDDLTVRVRAQVGAGQISSGWPGDPWEVDDGGLGRTRTVTVGTGTPTLTVDARVGLGVITIERTTR</sequence>
<evidence type="ECO:0000256" key="6">
    <source>
        <dbReference type="SAM" id="MobiDB-lite"/>
    </source>
</evidence>
<feature type="domain" description="Phage shock protein PspC N-terminal" evidence="8">
    <location>
        <begin position="43"/>
        <end position="96"/>
    </location>
</feature>
<accession>A0A542XE94</accession>
<feature type="transmembrane region" description="Helical" evidence="7">
    <location>
        <begin position="296"/>
        <end position="315"/>
    </location>
</feature>
<dbReference type="InterPro" id="IPR052027">
    <property type="entry name" value="PspC"/>
</dbReference>
<evidence type="ECO:0000256" key="1">
    <source>
        <dbReference type="ARBA" id="ARBA00004162"/>
    </source>
</evidence>
<feature type="compositionally biased region" description="Gly residues" evidence="6">
    <location>
        <begin position="228"/>
        <end position="237"/>
    </location>
</feature>
<proteinExistence type="predicted"/>
<feature type="transmembrane region" description="Helical" evidence="7">
    <location>
        <begin position="67"/>
        <end position="94"/>
    </location>
</feature>
<evidence type="ECO:0000256" key="3">
    <source>
        <dbReference type="ARBA" id="ARBA00022692"/>
    </source>
</evidence>
<feature type="region of interest" description="Disordered" evidence="6">
    <location>
        <begin position="1"/>
        <end position="26"/>
    </location>
</feature>
<dbReference type="Proteomes" id="UP000318336">
    <property type="component" value="Unassembled WGS sequence"/>
</dbReference>
<dbReference type="OrthoDB" id="7359894at2"/>
<dbReference type="PANTHER" id="PTHR33885:SF3">
    <property type="entry name" value="PHAGE SHOCK PROTEIN C"/>
    <property type="match status" value="1"/>
</dbReference>
<keyword evidence="5 7" id="KW-0472">Membrane</keyword>
<evidence type="ECO:0000313" key="9">
    <source>
        <dbReference type="EMBL" id="TQL34144.1"/>
    </source>
</evidence>
<dbReference type="InterPro" id="IPR007168">
    <property type="entry name" value="Phageshock_PspC_N"/>
</dbReference>
<dbReference type="GO" id="GO:0005886">
    <property type="term" value="C:plasma membrane"/>
    <property type="evidence" value="ECO:0007669"/>
    <property type="project" value="UniProtKB-SubCell"/>
</dbReference>
<evidence type="ECO:0000259" key="8">
    <source>
        <dbReference type="Pfam" id="PF04024"/>
    </source>
</evidence>
<reference evidence="9 10" key="1">
    <citation type="submission" date="2019-06" db="EMBL/GenBank/DDBJ databases">
        <title>Sequencing the genomes of 1000 actinobacteria strains.</title>
        <authorList>
            <person name="Klenk H.-P."/>
        </authorList>
    </citation>
    <scope>NUCLEOTIDE SEQUENCE [LARGE SCALE GENOMIC DNA]</scope>
    <source>
        <strain evidence="9 10">DSM 24617</strain>
    </source>
</reference>
<feature type="compositionally biased region" description="Low complexity" evidence="6">
    <location>
        <begin position="164"/>
        <end position="220"/>
    </location>
</feature>
<comment type="subcellular location">
    <subcellularLocation>
        <location evidence="1">Cell membrane</location>
        <topology evidence="1">Single-pass membrane protein</topology>
    </subcellularLocation>
</comment>
<keyword evidence="3 7" id="KW-0812">Transmembrane</keyword>
<protein>
    <submittedName>
        <fullName evidence="9">Phage shock protein C (PspC) family protein</fullName>
    </submittedName>
</protein>
<dbReference type="PANTHER" id="PTHR33885">
    <property type="entry name" value="PHAGE SHOCK PROTEIN C"/>
    <property type="match status" value="1"/>
</dbReference>
<evidence type="ECO:0000256" key="4">
    <source>
        <dbReference type="ARBA" id="ARBA00022989"/>
    </source>
</evidence>
<feature type="transmembrane region" description="Helical" evidence="7">
    <location>
        <begin position="265"/>
        <end position="284"/>
    </location>
</feature>
<evidence type="ECO:0000256" key="7">
    <source>
        <dbReference type="SAM" id="Phobius"/>
    </source>
</evidence>
<feature type="transmembrane region" description="Helical" evidence="7">
    <location>
        <begin position="139"/>
        <end position="155"/>
    </location>
</feature>
<feature type="transmembrane region" description="Helical" evidence="7">
    <location>
        <begin position="320"/>
        <end position="339"/>
    </location>
</feature>
<keyword evidence="10" id="KW-1185">Reference proteome</keyword>
<dbReference type="Pfam" id="PF04024">
    <property type="entry name" value="PspC"/>
    <property type="match status" value="1"/>
</dbReference>
<evidence type="ECO:0000256" key="2">
    <source>
        <dbReference type="ARBA" id="ARBA00022475"/>
    </source>
</evidence>
<gene>
    <name evidence="9" type="ORF">FB554_2304</name>
</gene>
<evidence type="ECO:0000313" key="10">
    <source>
        <dbReference type="Proteomes" id="UP000318336"/>
    </source>
</evidence>
<feature type="transmembrane region" description="Helical" evidence="7">
    <location>
        <begin position="114"/>
        <end position="133"/>
    </location>
</feature>